<gene>
    <name evidence="1" type="ORF">FA95DRAFT_1508208</name>
</gene>
<dbReference type="EMBL" id="MU275839">
    <property type="protein sequence ID" value="KAI0053672.1"/>
    <property type="molecule type" value="Genomic_DNA"/>
</dbReference>
<keyword evidence="2" id="KW-1185">Reference proteome</keyword>
<organism evidence="1 2">
    <name type="scientific">Auriscalpium vulgare</name>
    <dbReference type="NCBI Taxonomy" id="40419"/>
    <lineage>
        <taxon>Eukaryota</taxon>
        <taxon>Fungi</taxon>
        <taxon>Dikarya</taxon>
        <taxon>Basidiomycota</taxon>
        <taxon>Agaricomycotina</taxon>
        <taxon>Agaricomycetes</taxon>
        <taxon>Russulales</taxon>
        <taxon>Auriscalpiaceae</taxon>
        <taxon>Auriscalpium</taxon>
    </lineage>
</organism>
<dbReference type="Proteomes" id="UP000814033">
    <property type="component" value="Unassembled WGS sequence"/>
</dbReference>
<comment type="caution">
    <text evidence="1">The sequence shown here is derived from an EMBL/GenBank/DDBJ whole genome shotgun (WGS) entry which is preliminary data.</text>
</comment>
<reference evidence="1" key="2">
    <citation type="journal article" date="2022" name="New Phytol.">
        <title>Evolutionary transition to the ectomycorrhizal habit in the genomes of a hyperdiverse lineage of mushroom-forming fungi.</title>
        <authorList>
            <person name="Looney B."/>
            <person name="Miyauchi S."/>
            <person name="Morin E."/>
            <person name="Drula E."/>
            <person name="Courty P.E."/>
            <person name="Kohler A."/>
            <person name="Kuo A."/>
            <person name="LaButti K."/>
            <person name="Pangilinan J."/>
            <person name="Lipzen A."/>
            <person name="Riley R."/>
            <person name="Andreopoulos W."/>
            <person name="He G."/>
            <person name="Johnson J."/>
            <person name="Nolan M."/>
            <person name="Tritt A."/>
            <person name="Barry K.W."/>
            <person name="Grigoriev I.V."/>
            <person name="Nagy L.G."/>
            <person name="Hibbett D."/>
            <person name="Henrissat B."/>
            <person name="Matheny P.B."/>
            <person name="Labbe J."/>
            <person name="Martin F.M."/>
        </authorList>
    </citation>
    <scope>NUCLEOTIDE SEQUENCE</scope>
    <source>
        <strain evidence="1">FP105234-sp</strain>
    </source>
</reference>
<proteinExistence type="predicted"/>
<evidence type="ECO:0000313" key="1">
    <source>
        <dbReference type="EMBL" id="KAI0053672.1"/>
    </source>
</evidence>
<protein>
    <submittedName>
        <fullName evidence="1">Uncharacterized protein</fullName>
    </submittedName>
</protein>
<evidence type="ECO:0000313" key="2">
    <source>
        <dbReference type="Proteomes" id="UP000814033"/>
    </source>
</evidence>
<accession>A0ACB8SBS7</accession>
<sequence length="791" mass="85954">MLSGRTKQVLSYGRRGRRIVDVSDRHGVFDTTNENASARSQPVSKALARDPSPFDSPPAKTPLRPRKPRRRISSPLSSPEVSVKRKPRPRAVARLAASPDFKAKSAPVRRQPLAISSPNIPRLSSVSLQGTKAAKKVQRVAGSKGKSLLAPSSPTVDVDIIVLDDAGRRISQEHRVSYTQVQGNSLGSGPSVKPLKDPWDDAIIVSDSEDEVPETPQPAKMRRAARRIITSSVEPTDSADVVEISSCASSAAPSVVFLAHNPAPAHRQLQVEVVIPPSPLVPRRAPLAPIQATSASQLSLPSPPTRPYAVPKPLLQPLPLSKGRASPPPPRTKPRPLTPIKRTSSKSFFPRPPSPPSPTTPTDLDLSYDLSLDLSQLQLSPRQRTEERQPDHLVELLNECGQAGPHEFSAFIETFPWDPLVRGSEAEYDALPDSPPQKIGFQKIGEASYSEVFGIGDVVLKVVPIMNPNFAGCAAPEADGPAPSDAKDVLKEIIVTRAMGELHAGFVRLLRTYVVRGKYPSLLLDLWDEYDQRKGSESVRPDVFGGGQVYAIIVLPNGGPDLEAYSFAGGGGWQKASSVFWQVARALAEAEDLVAFEHRDLHWGQILVRNVPSAARKTRLPMDDPRNGVKATVIDLGLARMAAGDSGARAVQWTPFDDEVFEGEGDYQFDVYRLMREANGGDWEPFQPLTNVMWLHYLADKLLHAKRLRAPPARKVSASARNAYTERECYECIVEIHALLGKSIDAVSKKAGVSANLKGRRKTVLPVKVAEGSVKCAGDIVRAGAGRGWLV</sequence>
<name>A0ACB8SBS7_9AGAM</name>
<reference evidence="1" key="1">
    <citation type="submission" date="2021-02" db="EMBL/GenBank/DDBJ databases">
        <authorList>
            <consortium name="DOE Joint Genome Institute"/>
            <person name="Ahrendt S."/>
            <person name="Looney B.P."/>
            <person name="Miyauchi S."/>
            <person name="Morin E."/>
            <person name="Drula E."/>
            <person name="Courty P.E."/>
            <person name="Chicoki N."/>
            <person name="Fauchery L."/>
            <person name="Kohler A."/>
            <person name="Kuo A."/>
            <person name="Labutti K."/>
            <person name="Pangilinan J."/>
            <person name="Lipzen A."/>
            <person name="Riley R."/>
            <person name="Andreopoulos W."/>
            <person name="He G."/>
            <person name="Johnson J."/>
            <person name="Barry K.W."/>
            <person name="Grigoriev I.V."/>
            <person name="Nagy L."/>
            <person name="Hibbett D."/>
            <person name="Henrissat B."/>
            <person name="Matheny P.B."/>
            <person name="Labbe J."/>
            <person name="Martin F."/>
        </authorList>
    </citation>
    <scope>NUCLEOTIDE SEQUENCE</scope>
    <source>
        <strain evidence="1">FP105234-sp</strain>
    </source>
</reference>